<keyword evidence="1" id="KW-0560">Oxidoreductase</keyword>
<evidence type="ECO:0000313" key="4">
    <source>
        <dbReference type="Proteomes" id="UP000235672"/>
    </source>
</evidence>
<sequence length="405" mass="45191">MCPTLVVDHIMGRSSPAFRELSPVAVASSKPDLLPNSLENDAVVSGETLNDDTSILLNSEMVWEGSQFVDEATYTRVLNDQEKDEVNAALKHFKDLGLDGSEVNCESFPLPTLGAHLHDLALEVHEGRGFVNIRGLNPAAYSHEDNMLLFLGISSYIGETRGMQDDEGNIIAHIRDAKGSSTPQEDRSTRHSNLALDFHNDMFANILAMHTRACATRGGNHNLASAGKVYNELAVTKPVLLDLMSSPIWGFETHGKLFGSQTRPLIYQENGKFIMNVITRPLLGMPGVPRSTDLPEMTPGKLEALLAIQALAQKHKMCISLQPGDMTFINNFTILHSRDGFVDSGDDKRYLVRLWLRNENLKWHLPEYLQEGNCRMFEDNLEVKPTWNFQPTPVLKFGIRERLTP</sequence>
<evidence type="ECO:0000256" key="1">
    <source>
        <dbReference type="ARBA" id="ARBA00023002"/>
    </source>
</evidence>
<evidence type="ECO:0000313" key="3">
    <source>
        <dbReference type="EMBL" id="PMD22240.1"/>
    </source>
</evidence>
<dbReference type="STRING" id="1745343.A0A2J6Q7J5"/>
<reference evidence="3 4" key="1">
    <citation type="submission" date="2016-05" db="EMBL/GenBank/DDBJ databases">
        <title>A degradative enzymes factory behind the ericoid mycorrhizal symbiosis.</title>
        <authorList>
            <consortium name="DOE Joint Genome Institute"/>
            <person name="Martino E."/>
            <person name="Morin E."/>
            <person name="Grelet G."/>
            <person name="Kuo A."/>
            <person name="Kohler A."/>
            <person name="Daghino S."/>
            <person name="Barry K."/>
            <person name="Choi C."/>
            <person name="Cichocki N."/>
            <person name="Clum A."/>
            <person name="Copeland A."/>
            <person name="Hainaut M."/>
            <person name="Haridas S."/>
            <person name="Labutti K."/>
            <person name="Lindquist E."/>
            <person name="Lipzen A."/>
            <person name="Khouja H.-R."/>
            <person name="Murat C."/>
            <person name="Ohm R."/>
            <person name="Olson A."/>
            <person name="Spatafora J."/>
            <person name="Veneault-Fourrey C."/>
            <person name="Henrissat B."/>
            <person name="Grigoriev I."/>
            <person name="Martin F."/>
            <person name="Perotto S."/>
        </authorList>
    </citation>
    <scope>NUCLEOTIDE SEQUENCE [LARGE SCALE GENOMIC DNA]</scope>
    <source>
        <strain evidence="3 4">UAMH 7357</strain>
    </source>
</reference>
<dbReference type="AlphaFoldDB" id="A0A2J6Q7J5"/>
<dbReference type="PANTHER" id="PTHR10696">
    <property type="entry name" value="GAMMA-BUTYROBETAINE HYDROXYLASE-RELATED"/>
    <property type="match status" value="1"/>
</dbReference>
<dbReference type="Gene3D" id="3.60.130.10">
    <property type="entry name" value="Clavaminate synthase-like"/>
    <property type="match status" value="1"/>
</dbReference>
<dbReference type="InterPro" id="IPR042098">
    <property type="entry name" value="TauD-like_sf"/>
</dbReference>
<accession>A0A2J6Q7J5</accession>
<dbReference type="EMBL" id="KZ613478">
    <property type="protein sequence ID" value="PMD22240.1"/>
    <property type="molecule type" value="Genomic_DNA"/>
</dbReference>
<protein>
    <submittedName>
        <fullName evidence="3">Clavaminate synthase-like protein</fullName>
    </submittedName>
</protein>
<gene>
    <name evidence="3" type="ORF">NA56DRAFT_598549</name>
</gene>
<dbReference type="Proteomes" id="UP000235672">
    <property type="component" value="Unassembled WGS sequence"/>
</dbReference>
<dbReference type="OrthoDB" id="272271at2759"/>
<feature type="domain" description="TauD/TfdA-like" evidence="2">
    <location>
        <begin position="102"/>
        <end position="355"/>
    </location>
</feature>
<keyword evidence="4" id="KW-1185">Reference proteome</keyword>
<evidence type="ECO:0000259" key="2">
    <source>
        <dbReference type="Pfam" id="PF02668"/>
    </source>
</evidence>
<dbReference type="Pfam" id="PF02668">
    <property type="entry name" value="TauD"/>
    <property type="match status" value="1"/>
</dbReference>
<dbReference type="PANTHER" id="PTHR10696:SF54">
    <property type="entry name" value="FAMILY OXIDOREDUCTASE, PUTATIVE (AFU_ORTHOLOGUE AFUA_4G13850)-RELATED"/>
    <property type="match status" value="1"/>
</dbReference>
<dbReference type="InterPro" id="IPR003819">
    <property type="entry name" value="TauD/TfdA-like"/>
</dbReference>
<organism evidence="3 4">
    <name type="scientific">Hyaloscypha hepaticicola</name>
    <dbReference type="NCBI Taxonomy" id="2082293"/>
    <lineage>
        <taxon>Eukaryota</taxon>
        <taxon>Fungi</taxon>
        <taxon>Dikarya</taxon>
        <taxon>Ascomycota</taxon>
        <taxon>Pezizomycotina</taxon>
        <taxon>Leotiomycetes</taxon>
        <taxon>Helotiales</taxon>
        <taxon>Hyaloscyphaceae</taxon>
        <taxon>Hyaloscypha</taxon>
    </lineage>
</organism>
<dbReference type="InterPro" id="IPR050411">
    <property type="entry name" value="AlphaKG_dependent_hydroxylases"/>
</dbReference>
<proteinExistence type="predicted"/>
<dbReference type="SUPFAM" id="SSF51197">
    <property type="entry name" value="Clavaminate synthase-like"/>
    <property type="match status" value="1"/>
</dbReference>
<dbReference type="GO" id="GO:0016491">
    <property type="term" value="F:oxidoreductase activity"/>
    <property type="evidence" value="ECO:0007669"/>
    <property type="project" value="UniProtKB-KW"/>
</dbReference>
<name>A0A2J6Q7J5_9HELO</name>